<proteinExistence type="predicted"/>
<reference evidence="2" key="1">
    <citation type="submission" date="2023-02" db="EMBL/GenBank/DDBJ databases">
        <authorList>
            <person name="Palmer J.M."/>
        </authorList>
    </citation>
    <scope>NUCLEOTIDE SEQUENCE</scope>
    <source>
        <strain evidence="2">FW57</strain>
    </source>
</reference>
<keyword evidence="3" id="KW-1185">Reference proteome</keyword>
<evidence type="ECO:0000313" key="2">
    <source>
        <dbReference type="EMBL" id="KAG7293905.1"/>
    </source>
</evidence>
<evidence type="ECO:0000313" key="3">
    <source>
        <dbReference type="Proteomes" id="UP001197093"/>
    </source>
</evidence>
<keyword evidence="1" id="KW-0732">Signal</keyword>
<name>A0AAD4F6S2_9PEZI</name>
<feature type="signal peptide" evidence="1">
    <location>
        <begin position="1"/>
        <end position="19"/>
    </location>
</feature>
<organism evidence="2 3">
    <name type="scientific">Staphylotrichum longicolle</name>
    <dbReference type="NCBI Taxonomy" id="669026"/>
    <lineage>
        <taxon>Eukaryota</taxon>
        <taxon>Fungi</taxon>
        <taxon>Dikarya</taxon>
        <taxon>Ascomycota</taxon>
        <taxon>Pezizomycotina</taxon>
        <taxon>Sordariomycetes</taxon>
        <taxon>Sordariomycetidae</taxon>
        <taxon>Sordariales</taxon>
        <taxon>Chaetomiaceae</taxon>
        <taxon>Staphylotrichum</taxon>
    </lineage>
</organism>
<dbReference type="EMBL" id="JAHCVI010000001">
    <property type="protein sequence ID" value="KAG7293905.1"/>
    <property type="molecule type" value="Genomic_DNA"/>
</dbReference>
<feature type="chain" id="PRO_5042150974" evidence="1">
    <location>
        <begin position="20"/>
        <end position="147"/>
    </location>
</feature>
<gene>
    <name evidence="2" type="ORF">NEMBOFW57_003965</name>
</gene>
<sequence>MLSLKLITGAVLLARGVLGEGVHLFNCSPLSGDAWPYPYVSVAVYCANDADCSDVNHTIPNDDTCIVSTSTNGEFHQWASGTEQSCTFPGSGVTFTWNIPTSVGSLPAYSYVGTGSNGFKTFAGFKDDGTNGAKYNFHSCSKRYYYV</sequence>
<evidence type="ECO:0000256" key="1">
    <source>
        <dbReference type="SAM" id="SignalP"/>
    </source>
</evidence>
<dbReference type="AlphaFoldDB" id="A0AAD4F6S2"/>
<dbReference type="Proteomes" id="UP001197093">
    <property type="component" value="Unassembled WGS sequence"/>
</dbReference>
<comment type="caution">
    <text evidence="2">The sequence shown here is derived from an EMBL/GenBank/DDBJ whole genome shotgun (WGS) entry which is preliminary data.</text>
</comment>
<accession>A0AAD4F6S2</accession>
<protein>
    <submittedName>
        <fullName evidence="2">Uncharacterized protein</fullName>
    </submittedName>
</protein>